<dbReference type="PANTHER" id="PTHR46487:SF1">
    <property type="entry name" value="DNA REPAIR PROTEIN XRCC3"/>
    <property type="match status" value="1"/>
</dbReference>
<accession>A0A814QPM3</accession>
<dbReference type="InterPro" id="IPR027417">
    <property type="entry name" value="P-loop_NTPase"/>
</dbReference>
<dbReference type="GO" id="GO:0140664">
    <property type="term" value="F:ATP-dependent DNA damage sensor activity"/>
    <property type="evidence" value="ECO:0007669"/>
    <property type="project" value="InterPro"/>
</dbReference>
<dbReference type="GO" id="GO:0045003">
    <property type="term" value="P:double-strand break repair via synthesis-dependent strand annealing"/>
    <property type="evidence" value="ECO:0007669"/>
    <property type="project" value="TreeGrafter"/>
</dbReference>
<dbReference type="InterPro" id="IPR020588">
    <property type="entry name" value="RecA_ATP-bd"/>
</dbReference>
<protein>
    <recommendedName>
        <fullName evidence="1">RecA family profile 1 domain-containing protein</fullName>
    </recommendedName>
</protein>
<dbReference type="SMART" id="SM00382">
    <property type="entry name" value="AAA"/>
    <property type="match status" value="1"/>
</dbReference>
<dbReference type="PANTHER" id="PTHR46487">
    <property type="entry name" value="DNA REPAIR PROTEIN XRCC3"/>
    <property type="match status" value="1"/>
</dbReference>
<gene>
    <name evidence="2" type="ORF">EDS130_LOCUS21132</name>
</gene>
<reference evidence="2" key="1">
    <citation type="submission" date="2021-02" db="EMBL/GenBank/DDBJ databases">
        <authorList>
            <person name="Nowell W R."/>
        </authorList>
    </citation>
    <scope>NUCLEOTIDE SEQUENCE</scope>
</reference>
<dbReference type="GO" id="GO:0005524">
    <property type="term" value="F:ATP binding"/>
    <property type="evidence" value="ECO:0007669"/>
    <property type="project" value="InterPro"/>
</dbReference>
<dbReference type="SUPFAM" id="SSF52540">
    <property type="entry name" value="P-loop containing nucleoside triphosphate hydrolases"/>
    <property type="match status" value="1"/>
</dbReference>
<dbReference type="GO" id="GO:0000722">
    <property type="term" value="P:telomere maintenance via recombination"/>
    <property type="evidence" value="ECO:0007669"/>
    <property type="project" value="TreeGrafter"/>
</dbReference>
<name>A0A814QPM3_ADIRI</name>
<organism evidence="2 3">
    <name type="scientific">Adineta ricciae</name>
    <name type="common">Rotifer</name>
    <dbReference type="NCBI Taxonomy" id="249248"/>
    <lineage>
        <taxon>Eukaryota</taxon>
        <taxon>Metazoa</taxon>
        <taxon>Spiralia</taxon>
        <taxon>Gnathifera</taxon>
        <taxon>Rotifera</taxon>
        <taxon>Eurotatoria</taxon>
        <taxon>Bdelloidea</taxon>
        <taxon>Adinetida</taxon>
        <taxon>Adinetidae</taxon>
        <taxon>Adineta</taxon>
    </lineage>
</organism>
<feature type="domain" description="RecA family profile 1" evidence="1">
    <location>
        <begin position="81"/>
        <end position="267"/>
    </location>
</feature>
<dbReference type="Gene3D" id="3.40.50.300">
    <property type="entry name" value="P-loop containing nucleotide triphosphate hydrolases"/>
    <property type="match status" value="1"/>
</dbReference>
<proteinExistence type="predicted"/>
<dbReference type="PROSITE" id="PS50162">
    <property type="entry name" value="RECA_2"/>
    <property type="match status" value="1"/>
</dbReference>
<evidence type="ECO:0000259" key="1">
    <source>
        <dbReference type="PROSITE" id="PS50162"/>
    </source>
</evidence>
<evidence type="ECO:0000313" key="2">
    <source>
        <dbReference type="EMBL" id="CAF1122530.1"/>
    </source>
</evidence>
<evidence type="ECO:0000313" key="3">
    <source>
        <dbReference type="Proteomes" id="UP000663852"/>
    </source>
</evidence>
<dbReference type="GO" id="GO:0000400">
    <property type="term" value="F:four-way junction DNA binding"/>
    <property type="evidence" value="ECO:0007669"/>
    <property type="project" value="TreeGrafter"/>
</dbReference>
<dbReference type="GO" id="GO:0090656">
    <property type="term" value="P:t-circle formation"/>
    <property type="evidence" value="ECO:0007669"/>
    <property type="project" value="TreeGrafter"/>
</dbReference>
<dbReference type="AlphaFoldDB" id="A0A814QPM3"/>
<dbReference type="EMBL" id="CAJNOJ010000106">
    <property type="protein sequence ID" value="CAF1122530.1"/>
    <property type="molecule type" value="Genomic_DNA"/>
</dbReference>
<dbReference type="InterPro" id="IPR003593">
    <property type="entry name" value="AAA+_ATPase"/>
</dbReference>
<dbReference type="GO" id="GO:0033065">
    <property type="term" value="C:Rad51C-XRCC3 complex"/>
    <property type="evidence" value="ECO:0007669"/>
    <property type="project" value="TreeGrafter"/>
</dbReference>
<dbReference type="Pfam" id="PF08423">
    <property type="entry name" value="Rad51"/>
    <property type="match status" value="1"/>
</dbReference>
<dbReference type="GO" id="GO:0005657">
    <property type="term" value="C:replication fork"/>
    <property type="evidence" value="ECO:0007669"/>
    <property type="project" value="TreeGrafter"/>
</dbReference>
<dbReference type="OrthoDB" id="1861185at2759"/>
<sequence>MPLTLNDIDLPPSVEGKLARAYGSKCSLQKFLELDPEQVGRTARLLPADVDLAFQCVANAFYPFSRRQTTAWQMTENERDTIRVFSTGCPILDRTLRGGIRLGQITELYGESGCGKTQFCIQLSLEVQRTFRSRGEEAKVVYINTESQIEKIDKRLKHISYYRAKADKPFNIADARCLQQKFFDNIYLDIIRHYRHLEMTLVDRLPLLLSRENNIRLIIIDSLAALFRSEDIMFEHHTKANTLQYFGFAMHTLCQRYNLAIVCVNQVQTQFAQNTCFSLLPQSMKLGPALGLTWAFLIHCRIQLSKTENIEEHHPDSQQSQVVFDERKAMTSIKTNVVYLRSLAIDYCYYIPRTNRCNYFIVDRGVFGSEN</sequence>
<comment type="caution">
    <text evidence="2">The sequence shown here is derived from an EMBL/GenBank/DDBJ whole genome shotgun (WGS) entry which is preliminary data.</text>
</comment>
<dbReference type="Proteomes" id="UP000663852">
    <property type="component" value="Unassembled WGS sequence"/>
</dbReference>
<dbReference type="GO" id="GO:0071140">
    <property type="term" value="P:resolution of mitotic recombination intermediates"/>
    <property type="evidence" value="ECO:0007669"/>
    <property type="project" value="TreeGrafter"/>
</dbReference>
<dbReference type="InterPro" id="IPR013632">
    <property type="entry name" value="Rad51_C"/>
</dbReference>